<dbReference type="AlphaFoldDB" id="A0A0S7C1S7"/>
<dbReference type="Proteomes" id="UP000053091">
    <property type="component" value="Unassembled WGS sequence"/>
</dbReference>
<dbReference type="EMBL" id="DF968182">
    <property type="protein sequence ID" value="GAP43684.1"/>
    <property type="molecule type" value="Genomic_DNA"/>
</dbReference>
<evidence type="ECO:0000313" key="1">
    <source>
        <dbReference type="EMBL" id="GAP43684.1"/>
    </source>
</evidence>
<keyword evidence="2" id="KW-1185">Reference proteome</keyword>
<reference evidence="1" key="1">
    <citation type="journal article" date="2015" name="Genome Announc.">
        <title>Draft Genome Sequence of Bacteroidales Strain TBC1, a Novel Isolate from a Methanogenic Wastewater Treatment System.</title>
        <authorList>
            <person name="Tourlousse D.M."/>
            <person name="Matsuura N."/>
            <person name="Sun L."/>
            <person name="Toyonaga M."/>
            <person name="Kuroda K."/>
            <person name="Ohashi A."/>
            <person name="Cruz R."/>
            <person name="Yamaguchi T."/>
            <person name="Sekiguchi Y."/>
        </authorList>
    </citation>
    <scope>NUCLEOTIDE SEQUENCE [LARGE SCALE GENOMIC DNA]</scope>
    <source>
        <strain evidence="1">TBC1</strain>
    </source>
</reference>
<proteinExistence type="predicted"/>
<gene>
    <name evidence="1" type="ORF">TBC1_111841</name>
</gene>
<dbReference type="OrthoDB" id="1117347at2"/>
<organism evidence="1">
    <name type="scientific">Lentimicrobium saccharophilum</name>
    <dbReference type="NCBI Taxonomy" id="1678841"/>
    <lineage>
        <taxon>Bacteria</taxon>
        <taxon>Pseudomonadati</taxon>
        <taxon>Bacteroidota</taxon>
        <taxon>Bacteroidia</taxon>
        <taxon>Bacteroidales</taxon>
        <taxon>Lentimicrobiaceae</taxon>
        <taxon>Lentimicrobium</taxon>
    </lineage>
</organism>
<protein>
    <submittedName>
        <fullName evidence="1">Uncharacterized protein</fullName>
    </submittedName>
</protein>
<evidence type="ECO:0000313" key="2">
    <source>
        <dbReference type="Proteomes" id="UP000053091"/>
    </source>
</evidence>
<name>A0A0S7C1S7_9BACT</name>
<dbReference type="RefSeq" id="WP_062041199.1">
    <property type="nucleotide sequence ID" value="NZ_DF968182.1"/>
</dbReference>
<sequence>MEKPSVIERFGGLVKEESLTCLDDKSMMPHACMLEAIAPFSGYYNDVRGAMKPIYLFLVLDGYYPLEKIVRATLAIHQIIKKPFDAAAGSVTLFDHTCEVIRIRDLKQFDDIRELQVLYAEHGFNYRKKMRKISNDKGIIKLRKFFYLEPAGDGLYIDRAQPHHAYFTIPRVLEFEEFREVTKEAKYDTGILYFDAAYAWFYEDKGIKEMVRVYRENLTLDKLKAIRDRYLTVMK</sequence>
<accession>A0A0S7C1S7</accession>